<organism evidence="2 3">
    <name type="scientific">Leptospira stimsonii</name>
    <dbReference type="NCBI Taxonomy" id="2202203"/>
    <lineage>
        <taxon>Bacteria</taxon>
        <taxon>Pseudomonadati</taxon>
        <taxon>Spirochaetota</taxon>
        <taxon>Spirochaetia</taxon>
        <taxon>Leptospirales</taxon>
        <taxon>Leptospiraceae</taxon>
        <taxon>Leptospira</taxon>
    </lineage>
</organism>
<comment type="caution">
    <text evidence="2">The sequence shown here is derived from an EMBL/GenBank/DDBJ whole genome shotgun (WGS) entry which is preliminary data.</text>
</comment>
<dbReference type="AlphaFoldDB" id="A0A396Z2W9"/>
<keyword evidence="1" id="KW-0472">Membrane</keyword>
<feature type="transmembrane region" description="Helical" evidence="1">
    <location>
        <begin position="93"/>
        <end position="113"/>
    </location>
</feature>
<dbReference type="EMBL" id="QHCT01000004">
    <property type="protein sequence ID" value="RHX89145.1"/>
    <property type="molecule type" value="Genomic_DNA"/>
</dbReference>
<name>A0A396Z2W9_9LEPT</name>
<keyword evidence="1" id="KW-0812">Transmembrane</keyword>
<proteinExistence type="predicted"/>
<dbReference type="RefSeq" id="WP_118969310.1">
    <property type="nucleotide sequence ID" value="NZ_QHCT01000004.1"/>
</dbReference>
<accession>A0A396Z2W9</accession>
<gene>
    <name evidence="2" type="ORF">DLM75_14920</name>
</gene>
<dbReference type="Proteomes" id="UP000265798">
    <property type="component" value="Unassembled WGS sequence"/>
</dbReference>
<evidence type="ECO:0000256" key="1">
    <source>
        <dbReference type="SAM" id="Phobius"/>
    </source>
</evidence>
<reference evidence="3" key="1">
    <citation type="submission" date="2018-05" db="EMBL/GenBank/DDBJ databases">
        <title>Leptospira yasudae sp. nov. and Leptospira stimsonii sp. nov., two pathogenic species of the genus Leptospira isolated from environmental sources.</title>
        <authorList>
            <person name="Casanovas-Massana A."/>
            <person name="Hamond C."/>
            <person name="Santos L.A."/>
            <person name="Hacker K.P."/>
            <person name="Balassiano I."/>
            <person name="Medeiros M.A."/>
            <person name="Reis M.G."/>
            <person name="Ko A.I."/>
            <person name="Wunder E.A."/>
        </authorList>
    </citation>
    <scope>NUCLEOTIDE SEQUENCE [LARGE SCALE GENOMIC DNA]</scope>
    <source>
        <strain evidence="3">Yale</strain>
    </source>
</reference>
<protein>
    <submittedName>
        <fullName evidence="2">Uncharacterized protein</fullName>
    </submittedName>
</protein>
<evidence type="ECO:0000313" key="2">
    <source>
        <dbReference type="EMBL" id="RHX89145.1"/>
    </source>
</evidence>
<feature type="transmembrane region" description="Helical" evidence="1">
    <location>
        <begin position="56"/>
        <end position="73"/>
    </location>
</feature>
<sequence>MECSVLNIRASFDRTDFYILSDPEWQKTQFLFSDRDSLFDCVLTIRKTTSFEERKLLEFVCGFVFVLSSIPTDRFLVSGTPAFALNPANSSKTAIWLFLTIDFFQYPLLIITVL</sequence>
<keyword evidence="1" id="KW-1133">Transmembrane helix</keyword>
<evidence type="ECO:0000313" key="3">
    <source>
        <dbReference type="Proteomes" id="UP000265798"/>
    </source>
</evidence>